<sequence length="289" mass="32756">MNRILKYGLITISIFIIGIFVSYGIFVNKFDLFGDPEKEILNTKCDNQGVRQATTFEYGGNAVTNQVILVSIDLGCSDNPDDSKKKIVFSAENKGGTALQTEWKSFDTLKIIYSDRLEPVSQIDKVTYIDSTLNVTIIYEITPEKKIQNSTDRTDYNNQDLSYEFREAIIFNLTDTIAADFNGDGKLDQAIFRKENETSGIIIIHGETNEVNKIGFGERLAHLTEFNWVDFWGLVNDSETYEVVIEDDEIIGGRKVMLENPSIVVRKEEVGDGLITFKEGKYVWIHQAD</sequence>
<evidence type="ECO:0000313" key="2">
    <source>
        <dbReference type="EMBL" id="MFC0264149.1"/>
    </source>
</evidence>
<dbReference type="RefSeq" id="WP_382388661.1">
    <property type="nucleotide sequence ID" value="NZ_JBHLWI010000044.1"/>
</dbReference>
<evidence type="ECO:0000313" key="3">
    <source>
        <dbReference type="Proteomes" id="UP001589797"/>
    </source>
</evidence>
<feature type="transmembrane region" description="Helical" evidence="1">
    <location>
        <begin position="7"/>
        <end position="26"/>
    </location>
</feature>
<keyword evidence="1" id="KW-0812">Transmembrane</keyword>
<evidence type="ECO:0000256" key="1">
    <source>
        <dbReference type="SAM" id="Phobius"/>
    </source>
</evidence>
<dbReference type="Proteomes" id="UP001589797">
    <property type="component" value="Unassembled WGS sequence"/>
</dbReference>
<dbReference type="EMBL" id="JBHLWI010000044">
    <property type="protein sequence ID" value="MFC0264149.1"/>
    <property type="molecule type" value="Genomic_DNA"/>
</dbReference>
<proteinExistence type="predicted"/>
<name>A0ABV6FWC1_9BACT</name>
<keyword evidence="1" id="KW-1133">Transmembrane helix</keyword>
<reference evidence="2 3" key="1">
    <citation type="submission" date="2024-09" db="EMBL/GenBank/DDBJ databases">
        <authorList>
            <person name="Sun Q."/>
            <person name="Mori K."/>
        </authorList>
    </citation>
    <scope>NUCLEOTIDE SEQUENCE [LARGE SCALE GENOMIC DNA]</scope>
    <source>
        <strain evidence="2 3">CCM 7650</strain>
    </source>
</reference>
<protein>
    <submittedName>
        <fullName evidence="2">Uncharacterized protein</fullName>
    </submittedName>
</protein>
<organism evidence="2 3">
    <name type="scientific">Fontibacter flavus</name>
    <dbReference type="NCBI Taxonomy" id="654838"/>
    <lineage>
        <taxon>Bacteria</taxon>
        <taxon>Pseudomonadati</taxon>
        <taxon>Bacteroidota</taxon>
        <taxon>Cytophagia</taxon>
        <taxon>Cytophagales</taxon>
        <taxon>Cyclobacteriaceae</taxon>
        <taxon>Fontibacter</taxon>
    </lineage>
</organism>
<accession>A0ABV6FWC1</accession>
<gene>
    <name evidence="2" type="ORF">ACFFIP_15755</name>
</gene>
<keyword evidence="3" id="KW-1185">Reference proteome</keyword>
<comment type="caution">
    <text evidence="2">The sequence shown here is derived from an EMBL/GenBank/DDBJ whole genome shotgun (WGS) entry which is preliminary data.</text>
</comment>
<keyword evidence="1" id="KW-0472">Membrane</keyword>